<keyword evidence="10" id="KW-0186">Copper</keyword>
<dbReference type="PANTHER" id="PTHR11709:SF394">
    <property type="entry name" value="FI03373P-RELATED"/>
    <property type="match status" value="1"/>
</dbReference>
<evidence type="ECO:0000256" key="8">
    <source>
        <dbReference type="ARBA" id="ARBA00022737"/>
    </source>
</evidence>
<gene>
    <name evidence="14" type="ORF">P4447_11660</name>
</gene>
<comment type="caution">
    <text evidence="14">The sequence shown here is derived from an EMBL/GenBank/DDBJ whole genome shotgun (WGS) entry which is preliminary data.</text>
</comment>
<accession>A0ABU6NA64</accession>
<reference evidence="14 15" key="1">
    <citation type="submission" date="2023-03" db="EMBL/GenBank/DDBJ databases">
        <title>Bacillus Genome Sequencing.</title>
        <authorList>
            <person name="Dunlap C."/>
        </authorList>
    </citation>
    <scope>NUCLEOTIDE SEQUENCE [LARGE SCALE GENOMIC DNA]</scope>
    <source>
        <strain evidence="14 15">B-14544</strain>
    </source>
</reference>
<comment type="catalytic activity">
    <reaction evidence="11">
        <text>nitric oxide + Fe(III)-[cytochrome c] + H2O = Fe(II)-[cytochrome c] + nitrite + 2 H(+)</text>
        <dbReference type="Rhea" id="RHEA:15233"/>
        <dbReference type="Rhea" id="RHEA-COMP:10350"/>
        <dbReference type="Rhea" id="RHEA-COMP:14399"/>
        <dbReference type="ChEBI" id="CHEBI:15377"/>
        <dbReference type="ChEBI" id="CHEBI:15378"/>
        <dbReference type="ChEBI" id="CHEBI:16301"/>
        <dbReference type="ChEBI" id="CHEBI:16480"/>
        <dbReference type="ChEBI" id="CHEBI:29033"/>
        <dbReference type="ChEBI" id="CHEBI:29034"/>
        <dbReference type="EC" id="1.7.2.1"/>
    </reaction>
</comment>
<dbReference type="Pfam" id="PF07732">
    <property type="entry name" value="Cu-oxidase_3"/>
    <property type="match status" value="1"/>
</dbReference>
<dbReference type="Proteomes" id="UP001330749">
    <property type="component" value="Unassembled WGS sequence"/>
</dbReference>
<keyword evidence="8" id="KW-0677">Repeat</keyword>
<evidence type="ECO:0000256" key="10">
    <source>
        <dbReference type="ARBA" id="ARBA00023008"/>
    </source>
</evidence>
<protein>
    <recommendedName>
        <fullName evidence="6">Copper-containing nitrite reductase</fullName>
        <ecNumber evidence="5">1.7.2.1</ecNumber>
    </recommendedName>
</protein>
<dbReference type="SUPFAM" id="SSF49503">
    <property type="entry name" value="Cupredoxins"/>
    <property type="match status" value="2"/>
</dbReference>
<dbReference type="RefSeq" id="WP_327968125.1">
    <property type="nucleotide sequence ID" value="NZ_JARMQG010000138.1"/>
</dbReference>
<organism evidence="14 15">
    <name type="scientific">Bacillus xiapuensis</name>
    <dbReference type="NCBI Taxonomy" id="2014075"/>
    <lineage>
        <taxon>Bacteria</taxon>
        <taxon>Bacillati</taxon>
        <taxon>Bacillota</taxon>
        <taxon>Bacilli</taxon>
        <taxon>Bacillales</taxon>
        <taxon>Bacillaceae</taxon>
        <taxon>Bacillus</taxon>
    </lineage>
</organism>
<dbReference type="InterPro" id="IPR008972">
    <property type="entry name" value="Cupredoxin"/>
</dbReference>
<evidence type="ECO:0000256" key="9">
    <source>
        <dbReference type="ARBA" id="ARBA00023002"/>
    </source>
</evidence>
<feature type="signal peptide" evidence="12">
    <location>
        <begin position="1"/>
        <end position="19"/>
    </location>
</feature>
<dbReference type="PROSITE" id="PS51257">
    <property type="entry name" value="PROKAR_LIPOPROTEIN"/>
    <property type="match status" value="1"/>
</dbReference>
<evidence type="ECO:0000256" key="1">
    <source>
        <dbReference type="ARBA" id="ARBA00001960"/>
    </source>
</evidence>
<keyword evidence="12" id="KW-0732">Signal</keyword>
<dbReference type="EC" id="1.7.2.1" evidence="5"/>
<dbReference type="CDD" id="cd11020">
    <property type="entry name" value="CuRO_1_CuNIR"/>
    <property type="match status" value="1"/>
</dbReference>
<evidence type="ECO:0000256" key="6">
    <source>
        <dbReference type="ARBA" id="ARBA00017290"/>
    </source>
</evidence>
<comment type="similarity">
    <text evidence="3">Belongs to the multicopper oxidase family.</text>
</comment>
<feature type="chain" id="PRO_5045608768" description="Copper-containing nitrite reductase" evidence="12">
    <location>
        <begin position="20"/>
        <end position="361"/>
    </location>
</feature>
<dbReference type="Gene3D" id="2.60.40.420">
    <property type="entry name" value="Cupredoxins - blue copper proteins"/>
    <property type="match status" value="2"/>
</dbReference>
<evidence type="ECO:0000256" key="3">
    <source>
        <dbReference type="ARBA" id="ARBA00010609"/>
    </source>
</evidence>
<keyword evidence="7" id="KW-0479">Metal-binding</keyword>
<dbReference type="PRINTS" id="PR00695">
    <property type="entry name" value="CUNO2RDTASE"/>
</dbReference>
<comment type="subunit">
    <text evidence="4">Homotrimer.</text>
</comment>
<dbReference type="EMBL" id="JARMQG010000138">
    <property type="protein sequence ID" value="MED3563099.1"/>
    <property type="molecule type" value="Genomic_DNA"/>
</dbReference>
<evidence type="ECO:0000256" key="11">
    <source>
        <dbReference type="ARBA" id="ARBA00049340"/>
    </source>
</evidence>
<evidence type="ECO:0000256" key="12">
    <source>
        <dbReference type="SAM" id="SignalP"/>
    </source>
</evidence>
<dbReference type="InterPro" id="IPR045087">
    <property type="entry name" value="Cu-oxidase_fam"/>
</dbReference>
<proteinExistence type="inferred from homology"/>
<evidence type="ECO:0000313" key="15">
    <source>
        <dbReference type="Proteomes" id="UP001330749"/>
    </source>
</evidence>
<evidence type="ECO:0000313" key="14">
    <source>
        <dbReference type="EMBL" id="MED3563099.1"/>
    </source>
</evidence>
<name>A0ABU6NA64_9BACI</name>
<dbReference type="InterPro" id="IPR011707">
    <property type="entry name" value="Cu-oxidase-like_N"/>
</dbReference>
<evidence type="ECO:0000256" key="4">
    <source>
        <dbReference type="ARBA" id="ARBA00011233"/>
    </source>
</evidence>
<dbReference type="InterPro" id="IPR001287">
    <property type="entry name" value="NO2-reductase_Cu"/>
</dbReference>
<sequence>MKKVGKVAAVMMTSMLVLSACNTTNLKLEKTANRTAQTNVSANHDNMANMGNMKHGKYVNENTILPTQKNINEKATPVKIERIGEHEVNVTMTSTVTDVQVAPDVLYKAWTYNGQAPGPVVIVNKGDTIHFTLENHDPTVMHSMDFHAVHTSPTKNFADVKTNDKGTFTYKASDVGVFMYHCGTAPVMMHIANGMVGTIIVKDHSHPYPNKVDKEYVVINNEWFDSGNAEDMKQGNPSHYTMSVRELANGKLGDTPFVAKVGDKVRLYFENVGMSQPVSFHVVGTVFDDVYLDGNPYNHLKGMQSVMIPASGGAVVEFTVVDEGTYSVLSHQFDQAMKGSLAKLIVTKDGKLPAQPAAAKH</sequence>
<evidence type="ECO:0000256" key="2">
    <source>
        <dbReference type="ARBA" id="ARBA00001973"/>
    </source>
</evidence>
<evidence type="ECO:0000256" key="7">
    <source>
        <dbReference type="ARBA" id="ARBA00022723"/>
    </source>
</evidence>
<dbReference type="PANTHER" id="PTHR11709">
    <property type="entry name" value="MULTI-COPPER OXIDASE"/>
    <property type="match status" value="1"/>
</dbReference>
<comment type="cofactor">
    <cofactor evidence="1">
        <name>Cu(+)</name>
        <dbReference type="ChEBI" id="CHEBI:49552"/>
    </cofactor>
</comment>
<keyword evidence="9" id="KW-0560">Oxidoreductase</keyword>
<evidence type="ECO:0000259" key="13">
    <source>
        <dbReference type="Pfam" id="PF07732"/>
    </source>
</evidence>
<keyword evidence="15" id="KW-1185">Reference proteome</keyword>
<feature type="domain" description="Plastocyanin-like" evidence="13">
    <location>
        <begin position="97"/>
        <end position="204"/>
    </location>
</feature>
<evidence type="ECO:0000256" key="5">
    <source>
        <dbReference type="ARBA" id="ARBA00011882"/>
    </source>
</evidence>
<comment type="cofactor">
    <cofactor evidence="2">
        <name>Cu(2+)</name>
        <dbReference type="ChEBI" id="CHEBI:29036"/>
    </cofactor>
</comment>